<feature type="domain" description="F-box" evidence="1">
    <location>
        <begin position="19"/>
        <end position="53"/>
    </location>
</feature>
<comment type="caution">
    <text evidence="2">The sequence shown here is derived from an EMBL/GenBank/DDBJ whole genome shotgun (WGS) entry which is preliminary data.</text>
</comment>
<dbReference type="Pfam" id="PF00646">
    <property type="entry name" value="F-box"/>
    <property type="match status" value="1"/>
</dbReference>
<evidence type="ECO:0000313" key="2">
    <source>
        <dbReference type="EMBL" id="GMS87594.1"/>
    </source>
</evidence>
<sequence>MEDATKSEEIIDSRNCPFELLPRELVWSIFDFVPETVFSLRSVSHTFQSLVDSYARMRVRIPLVDKIIVNTATAPDEISITIGMPEKETNFMFFVDQVEEESLSKTNLLALRLRLNPATAHVTKQIPFDGALHNISQDG</sequence>
<reference evidence="2" key="1">
    <citation type="submission" date="2023-10" db="EMBL/GenBank/DDBJ databases">
        <title>Genome assembly of Pristionchus species.</title>
        <authorList>
            <person name="Yoshida K."/>
            <person name="Sommer R.J."/>
        </authorList>
    </citation>
    <scope>NUCLEOTIDE SEQUENCE</scope>
    <source>
        <strain evidence="2">RS0144</strain>
    </source>
</reference>
<name>A0AAV5T4Y9_9BILA</name>
<dbReference type="EMBL" id="BTSX01000003">
    <property type="protein sequence ID" value="GMS87594.1"/>
    <property type="molecule type" value="Genomic_DNA"/>
</dbReference>
<accession>A0AAV5T4Y9</accession>
<evidence type="ECO:0000313" key="3">
    <source>
        <dbReference type="Proteomes" id="UP001432027"/>
    </source>
</evidence>
<gene>
    <name evidence="2" type="ORF">PENTCL1PPCAC_9769</name>
</gene>
<dbReference type="InterPro" id="IPR001810">
    <property type="entry name" value="F-box_dom"/>
</dbReference>
<organism evidence="2 3">
    <name type="scientific">Pristionchus entomophagus</name>
    <dbReference type="NCBI Taxonomy" id="358040"/>
    <lineage>
        <taxon>Eukaryota</taxon>
        <taxon>Metazoa</taxon>
        <taxon>Ecdysozoa</taxon>
        <taxon>Nematoda</taxon>
        <taxon>Chromadorea</taxon>
        <taxon>Rhabditida</taxon>
        <taxon>Rhabditina</taxon>
        <taxon>Diplogasteromorpha</taxon>
        <taxon>Diplogasteroidea</taxon>
        <taxon>Neodiplogasteridae</taxon>
        <taxon>Pristionchus</taxon>
    </lineage>
</organism>
<dbReference type="Proteomes" id="UP001432027">
    <property type="component" value="Unassembled WGS sequence"/>
</dbReference>
<protein>
    <recommendedName>
        <fullName evidence="1">F-box domain-containing protein</fullName>
    </recommendedName>
</protein>
<proteinExistence type="predicted"/>
<keyword evidence="3" id="KW-1185">Reference proteome</keyword>
<dbReference type="AlphaFoldDB" id="A0AAV5T4Y9"/>
<evidence type="ECO:0000259" key="1">
    <source>
        <dbReference type="Pfam" id="PF00646"/>
    </source>
</evidence>